<dbReference type="Gene3D" id="2.40.50.100">
    <property type="match status" value="2"/>
</dbReference>
<evidence type="ECO:0000256" key="10">
    <source>
        <dbReference type="SAM" id="Coils"/>
    </source>
</evidence>
<dbReference type="NCBIfam" id="TIGR01843">
    <property type="entry name" value="type_I_hlyD"/>
    <property type="match status" value="1"/>
</dbReference>
<dbReference type="InterPro" id="IPR010129">
    <property type="entry name" value="T1SS_HlyD"/>
</dbReference>
<dbReference type="InterPro" id="IPR058982">
    <property type="entry name" value="Beta-barrel_AprE"/>
</dbReference>
<evidence type="ECO:0000256" key="6">
    <source>
        <dbReference type="ARBA" id="ARBA00022692"/>
    </source>
</evidence>
<keyword evidence="5 9" id="KW-0997">Cell inner membrane</keyword>
<dbReference type="Gene3D" id="2.40.30.170">
    <property type="match status" value="1"/>
</dbReference>
<dbReference type="Pfam" id="PF26002">
    <property type="entry name" value="Beta-barrel_AprE"/>
    <property type="match status" value="1"/>
</dbReference>
<feature type="coiled-coil region" evidence="10">
    <location>
        <begin position="227"/>
        <end position="261"/>
    </location>
</feature>
<dbReference type="GO" id="GO:0005886">
    <property type="term" value="C:plasma membrane"/>
    <property type="evidence" value="ECO:0007669"/>
    <property type="project" value="UniProtKB-SubCell"/>
</dbReference>
<evidence type="ECO:0000256" key="11">
    <source>
        <dbReference type="SAM" id="MobiDB-lite"/>
    </source>
</evidence>
<evidence type="ECO:0000256" key="1">
    <source>
        <dbReference type="ARBA" id="ARBA00004377"/>
    </source>
</evidence>
<dbReference type="PANTHER" id="PTHR30386:SF27">
    <property type="entry name" value="MEMBRANE FUSION PROTEIN (MFP) FAMILY PROTEIN"/>
    <property type="match status" value="1"/>
</dbReference>
<comment type="subcellular location">
    <subcellularLocation>
        <location evidence="1 9">Cell inner membrane</location>
        <topology evidence="1 9">Single-pass membrane protein</topology>
    </subcellularLocation>
</comment>
<evidence type="ECO:0000256" key="7">
    <source>
        <dbReference type="ARBA" id="ARBA00022989"/>
    </source>
</evidence>
<dbReference type="SUPFAM" id="SSF111369">
    <property type="entry name" value="HlyD-like secretion proteins"/>
    <property type="match status" value="2"/>
</dbReference>
<dbReference type="InterPro" id="IPR058625">
    <property type="entry name" value="MdtA-like_BSH"/>
</dbReference>
<evidence type="ECO:0000313" key="14">
    <source>
        <dbReference type="EMBL" id="KIQ37532.1"/>
    </source>
</evidence>
<dbReference type="Gene3D" id="1.10.287.470">
    <property type="entry name" value="Helix hairpin bin"/>
    <property type="match status" value="1"/>
</dbReference>
<dbReference type="Proteomes" id="UP000032067">
    <property type="component" value="Unassembled WGS sequence"/>
</dbReference>
<dbReference type="PRINTS" id="PR01490">
    <property type="entry name" value="RTXTOXIND"/>
</dbReference>
<dbReference type="InterPro" id="IPR050739">
    <property type="entry name" value="MFP"/>
</dbReference>
<name>A0A0D0LH94_VARPD</name>
<keyword evidence="6" id="KW-0812">Transmembrane</keyword>
<dbReference type="GO" id="GO:0015031">
    <property type="term" value="P:protein transport"/>
    <property type="evidence" value="ECO:0007669"/>
    <property type="project" value="InterPro"/>
</dbReference>
<evidence type="ECO:0000313" key="15">
    <source>
        <dbReference type="Proteomes" id="UP000032067"/>
    </source>
</evidence>
<keyword evidence="10" id="KW-0175">Coiled coil</keyword>
<dbReference type="AlphaFoldDB" id="A0A0D0LH94"/>
<keyword evidence="3 9" id="KW-0813">Transport</keyword>
<comment type="similarity">
    <text evidence="2 9">Belongs to the membrane fusion protein (MFP) (TC 8.A.1) family.</text>
</comment>
<feature type="region of interest" description="Disordered" evidence="11">
    <location>
        <begin position="357"/>
        <end position="380"/>
    </location>
</feature>
<feature type="compositionally biased region" description="Polar residues" evidence="11">
    <location>
        <begin position="357"/>
        <end position="367"/>
    </location>
</feature>
<evidence type="ECO:0000256" key="5">
    <source>
        <dbReference type="ARBA" id="ARBA00022519"/>
    </source>
</evidence>
<dbReference type="EMBL" id="JXQQ01000001">
    <property type="protein sequence ID" value="KIQ37532.1"/>
    <property type="molecule type" value="Genomic_DNA"/>
</dbReference>
<reference evidence="14 15" key="1">
    <citation type="submission" date="2014-12" db="EMBL/GenBank/DDBJ databases">
        <title>16Stimator: statistical estimation of ribosomal gene copy numbers from draft genome assemblies.</title>
        <authorList>
            <person name="Perisin M.A."/>
            <person name="Vetter M."/>
            <person name="Gilbert J.A."/>
            <person name="Bergelson J."/>
        </authorList>
    </citation>
    <scope>NUCLEOTIDE SEQUENCE [LARGE SCALE GENOMIC DNA]</scope>
    <source>
        <strain evidence="14 15">MEDvA23</strain>
    </source>
</reference>
<feature type="domain" description="Multidrug resistance protein MdtA-like barrel-sandwich hybrid" evidence="12">
    <location>
        <begin position="49"/>
        <end position="297"/>
    </location>
</feature>
<dbReference type="PANTHER" id="PTHR30386">
    <property type="entry name" value="MEMBRANE FUSION SUBUNIT OF EMRAB-TOLC MULTIDRUG EFFLUX PUMP"/>
    <property type="match status" value="1"/>
</dbReference>
<evidence type="ECO:0000256" key="2">
    <source>
        <dbReference type="ARBA" id="ARBA00009477"/>
    </source>
</evidence>
<organism evidence="14 15">
    <name type="scientific">Variovorax paradoxus</name>
    <dbReference type="NCBI Taxonomy" id="34073"/>
    <lineage>
        <taxon>Bacteria</taxon>
        <taxon>Pseudomonadati</taxon>
        <taxon>Pseudomonadota</taxon>
        <taxon>Betaproteobacteria</taxon>
        <taxon>Burkholderiales</taxon>
        <taxon>Comamonadaceae</taxon>
        <taxon>Variovorax</taxon>
    </lineage>
</organism>
<evidence type="ECO:0000256" key="9">
    <source>
        <dbReference type="RuleBase" id="RU365093"/>
    </source>
</evidence>
<keyword evidence="7" id="KW-1133">Transmembrane helix</keyword>
<gene>
    <name evidence="14" type="ORF">RT97_00115</name>
</gene>
<accession>A0A0D0LH94</accession>
<feature type="compositionally biased region" description="Low complexity" evidence="11">
    <location>
        <begin position="368"/>
        <end position="379"/>
    </location>
</feature>
<sequence length="445" mass="48048">MWALAVLLLGAITWACIGEIEIVATAPGRLIPDGRVKVLQTIEPALVRAIHVREGQRVKEGDLLIELDPTLSQADLSSSQQRLQQNQQQMARLMVEMKGQHLPMSASGAGASGARTPPALTPDQMATIQAREAAFEAKLAEAKASVDEKTKALRAAESTHTKLRLNLGLATKRYQQSLALVKEGFFSEGERLKQEQEVVGLEHDLAAQSQTLAQLAAGLQEARFRQAAVEQERKVQILAEVEQASREGASLQAEFDKAQQLNGLKTLRAPVSGVVQSIGVTTLGSAVAANQPLLTIVPENTPLIAEVLLSNNDIGYVKIGQPVEVKLDSFPFTQYGAVVGTVKWISADAEFQNPQALDKQTGTGQAASSNRNFDSSNSDQRTNGLAYRVQVALAGPDASIWVKGHAQPLQSGMSLQADIQTDKRRLIQLVLNPLEKGWNEGVRVR</sequence>
<evidence type="ECO:0000256" key="3">
    <source>
        <dbReference type="ARBA" id="ARBA00022448"/>
    </source>
</evidence>
<evidence type="ECO:0000256" key="4">
    <source>
        <dbReference type="ARBA" id="ARBA00022475"/>
    </source>
</evidence>
<dbReference type="Pfam" id="PF25917">
    <property type="entry name" value="BSH_RND"/>
    <property type="match status" value="1"/>
</dbReference>
<proteinExistence type="inferred from homology"/>
<evidence type="ECO:0000259" key="12">
    <source>
        <dbReference type="Pfam" id="PF25917"/>
    </source>
</evidence>
<keyword evidence="4 9" id="KW-1003">Cell membrane</keyword>
<protein>
    <recommendedName>
        <fullName evidence="9">Membrane fusion protein (MFP) family protein</fullName>
    </recommendedName>
</protein>
<evidence type="ECO:0000256" key="8">
    <source>
        <dbReference type="ARBA" id="ARBA00023136"/>
    </source>
</evidence>
<feature type="domain" description="AprE-like beta-barrel" evidence="13">
    <location>
        <begin position="303"/>
        <end position="350"/>
    </location>
</feature>
<comment type="caution">
    <text evidence="14">The sequence shown here is derived from an EMBL/GenBank/DDBJ whole genome shotgun (WGS) entry which is preliminary data.</text>
</comment>
<keyword evidence="8" id="KW-0472">Membrane</keyword>
<evidence type="ECO:0000259" key="13">
    <source>
        <dbReference type="Pfam" id="PF26002"/>
    </source>
</evidence>